<sequence length="55" mass="5734">MLLGSAISGRSATIRAYSSAAAYAMPMMTAASSPWKKLGARPACRASGARSVWRT</sequence>
<accession>A0AB39RWS1</accession>
<proteinExistence type="predicted"/>
<reference evidence="1" key="1">
    <citation type="submission" date="2024-07" db="EMBL/GenBank/DDBJ databases">
        <authorList>
            <person name="Yu S.T."/>
        </authorList>
    </citation>
    <scope>NUCLEOTIDE SEQUENCE</scope>
    <source>
        <strain evidence="1">R35</strain>
    </source>
</reference>
<name>A0AB39RWS1_9ACTN</name>
<organism evidence="1">
    <name type="scientific">Streptomyces sp. R35</name>
    <dbReference type="NCBI Taxonomy" id="3238630"/>
    <lineage>
        <taxon>Bacteria</taxon>
        <taxon>Bacillati</taxon>
        <taxon>Actinomycetota</taxon>
        <taxon>Actinomycetes</taxon>
        <taxon>Kitasatosporales</taxon>
        <taxon>Streptomycetaceae</taxon>
        <taxon>Streptomyces</taxon>
    </lineage>
</organism>
<dbReference type="AlphaFoldDB" id="A0AB39RWS1"/>
<dbReference type="RefSeq" id="WP_369255712.1">
    <property type="nucleotide sequence ID" value="NZ_CP163440.1"/>
</dbReference>
<gene>
    <name evidence="1" type="ORF">AB5J50_06405</name>
</gene>
<dbReference type="EMBL" id="CP163440">
    <property type="protein sequence ID" value="XDQ60420.1"/>
    <property type="molecule type" value="Genomic_DNA"/>
</dbReference>
<protein>
    <submittedName>
        <fullName evidence="1">Uncharacterized protein</fullName>
    </submittedName>
</protein>
<evidence type="ECO:0000313" key="1">
    <source>
        <dbReference type="EMBL" id="XDQ60420.1"/>
    </source>
</evidence>